<dbReference type="FunFam" id="2.10.25.10:FF:000038">
    <property type="entry name" value="Fibrillin 2"/>
    <property type="match status" value="1"/>
</dbReference>
<evidence type="ECO:0000313" key="10">
    <source>
        <dbReference type="Proteomes" id="UP001623348"/>
    </source>
</evidence>
<dbReference type="InterPro" id="IPR018097">
    <property type="entry name" value="EGF_Ca-bd_CS"/>
</dbReference>
<organism evidence="9 10">
    <name type="scientific">Grus japonensis</name>
    <name type="common">Japanese crane</name>
    <name type="synonym">Red-crowned crane</name>
    <dbReference type="NCBI Taxonomy" id="30415"/>
    <lineage>
        <taxon>Eukaryota</taxon>
        <taxon>Metazoa</taxon>
        <taxon>Chordata</taxon>
        <taxon>Craniata</taxon>
        <taxon>Vertebrata</taxon>
        <taxon>Euteleostomi</taxon>
        <taxon>Archelosauria</taxon>
        <taxon>Archosauria</taxon>
        <taxon>Dinosauria</taxon>
        <taxon>Saurischia</taxon>
        <taxon>Theropoda</taxon>
        <taxon>Coelurosauria</taxon>
        <taxon>Aves</taxon>
        <taxon>Neognathae</taxon>
        <taxon>Neoaves</taxon>
        <taxon>Gruiformes</taxon>
        <taxon>Gruidae</taxon>
        <taxon>Grus</taxon>
    </lineage>
</organism>
<dbReference type="EMBL" id="BAAFJT010000003">
    <property type="protein sequence ID" value="GAB0187675.1"/>
    <property type="molecule type" value="Genomic_DNA"/>
</dbReference>
<keyword evidence="7" id="KW-0472">Membrane</keyword>
<keyword evidence="7" id="KW-0812">Transmembrane</keyword>
<dbReference type="PANTHER" id="PTHR33332">
    <property type="entry name" value="REVERSE TRANSCRIPTASE DOMAIN-CONTAINING PROTEIN"/>
    <property type="match status" value="1"/>
</dbReference>
<evidence type="ECO:0000256" key="7">
    <source>
        <dbReference type="SAM" id="Phobius"/>
    </source>
</evidence>
<keyword evidence="1 5" id="KW-0245">EGF-like domain</keyword>
<dbReference type="Pfam" id="PF07645">
    <property type="entry name" value="EGF_CA"/>
    <property type="match status" value="1"/>
</dbReference>
<protein>
    <recommendedName>
        <fullName evidence="8">EGF-like domain-containing protein</fullName>
    </recommendedName>
</protein>
<comment type="caution">
    <text evidence="5">Lacks conserved residue(s) required for the propagation of feature annotation.</text>
</comment>
<dbReference type="SMART" id="SM00179">
    <property type="entry name" value="EGF_CA"/>
    <property type="match status" value="1"/>
</dbReference>
<sequence>MSQQCAQVAKKANSILACIRNSVASGSREVIIPLYSALVRPRLEYCVQFWTPHYKKDIEVLEHIQRRAMKLVKGLEDKSYEEWLRELGLFSLEKRGLRGDHIVLYSYLRGGCSQACGSPQEYQKVKAGSDFPWILAYVPIRSCHRILKDKYGEFSPPVYHGDSPIDFWCNWTIWAGSRKHIIIYIQGFITKECCNKNEDKILFEGVSSLVENSVAYACWKKEMHVFATFAQAVHIVLLKRYLPNCRDTQFKGKYYIFQDEKGESSSKDDVTYETPAPKLPRQDGIFQSAWAEDLRAVLGFVTTQSTMSLGKTMVLSGGLLQGRRTMLGTMAVGSPVELVPYEGARTLLLETKAPCVLGSELQGGLRRCKEAQGRGTPWGIIHTAEQDTWSQSLSMSGDITVGFDYTHRLSSVLLETPLLGVLQVVEPFLQPASVGLENRQSVLHPTLKPKDLGDLQFTIKPTHTSCLDLAALSQALSPGRRQSKESTDTTMYQGLSPVSLEEDESHPQLSVLADDTVSSDADGLAKGLMPSLSSLYEVVNGDHLQLLHERSQRCQSSFRDLSVTQPELGTTGLQHTKLMGISSPECFRGVVEGKTLLHVTAPWDVLQEHPQLCGQSSHVPHSAPTDPGSLPQNAQAHACPSVEKAHASSLSVKSCHHQSDRAAQPGLAVPPLPTGLEHAIIAMSALGKGTIPVLVVSCTEPVPAGFGSTDFIPEASLPLEAEPVSSIVFPPPAPLDLDHVSLRQRAGVSLASPGEQEMVSPSPPHHPSVASELGTDESPGCLGLGMQKPELEEVGGQQGEASAPMHLLAGGLSSASVTGPKPGVGLPWPEDHVSSGSGVAPASLPGTWGVRREKHVLSVQHQGTAASNKLASASILGAFKMQKTPEALQVGAAEQRNASFNATPAHPGPPVTRGGEMVSRGQKSQEPSDDPVSRNTQIQGQRQKHAELGLPWAMEYSPVRSCHIIFRDGSGMFYLPLHADIKTNIWCNWTIWAGPQKHIVIYIQGFQGSEGCGKNQDKIIFHGIASSVETKVVYACHNRGTLIFATQATAVHVLFLSGSGSLSSEYGHFKGWYYVFRDSETVGSSNDTIAPQEPVQEVSKKESWRMVGTKALLPMLRASLGPSAVPAGGRIQPELVSPDEEAQRPPILMEDTQSGAKLNELDLSKHDQLQDETKLEISLKDGGTEGRETKDDMLVEPAPAEHKAEPSALEIAKGGVNLVSALVTIVPCCSVGVSSSEVPSSNVGVSVKSSNLDQTSDSLSEVVAAAHHMQTPVLEKPLLNTNIKPPLYPFPGVTAGDMVSLGERNEELFDLVAALASQENDTVLQSQHHPGDVLFEVTIEIKPKDWIPHGGSELQKDLLESMKNHIQENLKLSANRVNEIKLKEIKRMSSANLLLTFWLHLKPEERNVSLLLRSQLEELLGTSVGVEKLQLVSLLVEDVNECSAGVSLCGEEADCFNGVGTYLCRCKKDYEDHSPTKSGTLCIRAPRSGIGFFLRHADILVGVAITASLAMLVAAGALCRAARWGQHPRRNLSPEEPPVRSVEEPAMELYDLGECLRLDPLQLKLRARPPEWLWSARAHPSQAYRVFLEQSPPL</sequence>
<evidence type="ECO:0000256" key="4">
    <source>
        <dbReference type="ARBA" id="ARBA00023157"/>
    </source>
</evidence>
<dbReference type="InterPro" id="IPR000742">
    <property type="entry name" value="EGF"/>
</dbReference>
<evidence type="ECO:0000256" key="1">
    <source>
        <dbReference type="ARBA" id="ARBA00022536"/>
    </source>
</evidence>
<dbReference type="CDD" id="cd00054">
    <property type="entry name" value="EGF_CA"/>
    <property type="match status" value="1"/>
</dbReference>
<comment type="caution">
    <text evidence="9">The sequence shown here is derived from an EMBL/GenBank/DDBJ whole genome shotgun (WGS) entry which is preliminary data.</text>
</comment>
<evidence type="ECO:0000313" key="9">
    <source>
        <dbReference type="EMBL" id="GAB0187675.1"/>
    </source>
</evidence>
<dbReference type="PROSITE" id="PS00010">
    <property type="entry name" value="ASX_HYDROXYL"/>
    <property type="match status" value="1"/>
</dbReference>
<feature type="region of interest" description="Disordered" evidence="6">
    <location>
        <begin position="1123"/>
        <end position="1146"/>
    </location>
</feature>
<feature type="transmembrane region" description="Helical" evidence="7">
    <location>
        <begin position="1499"/>
        <end position="1522"/>
    </location>
</feature>
<name>A0ABC9WQE6_GRUJA</name>
<evidence type="ECO:0000256" key="3">
    <source>
        <dbReference type="ARBA" id="ARBA00022737"/>
    </source>
</evidence>
<feature type="domain" description="EGF-like" evidence="8">
    <location>
        <begin position="1438"/>
        <end position="1476"/>
    </location>
</feature>
<dbReference type="InterPro" id="IPR035914">
    <property type="entry name" value="Sperma_CUB_dom_sf"/>
</dbReference>
<feature type="region of interest" description="Disordered" evidence="6">
    <location>
        <begin position="751"/>
        <end position="786"/>
    </location>
</feature>
<evidence type="ECO:0000256" key="5">
    <source>
        <dbReference type="PROSITE-ProRule" id="PRU00076"/>
    </source>
</evidence>
<keyword evidence="10" id="KW-1185">Reference proteome</keyword>
<dbReference type="Gene3D" id="2.10.25.10">
    <property type="entry name" value="Laminin"/>
    <property type="match status" value="1"/>
</dbReference>
<keyword evidence="4" id="KW-1015">Disulfide bond</keyword>
<dbReference type="PROSITE" id="PS50026">
    <property type="entry name" value="EGF_3"/>
    <property type="match status" value="1"/>
</dbReference>
<accession>A0ABC9WQE6</accession>
<dbReference type="Proteomes" id="UP001623348">
    <property type="component" value="Unassembled WGS sequence"/>
</dbReference>
<gene>
    <name evidence="9" type="ORF">GRJ2_001232800</name>
</gene>
<dbReference type="InterPro" id="IPR049883">
    <property type="entry name" value="NOTCH1_EGF-like"/>
</dbReference>
<reference evidence="9 10" key="1">
    <citation type="submission" date="2024-06" db="EMBL/GenBank/DDBJ databases">
        <title>The draft genome of Grus japonensis, version 3.</title>
        <authorList>
            <person name="Nabeshima K."/>
            <person name="Suzuki S."/>
            <person name="Onuma M."/>
        </authorList>
    </citation>
    <scope>NUCLEOTIDE SEQUENCE [LARGE SCALE GENOMIC DNA]</scope>
    <source>
        <strain evidence="9 10">451A</strain>
    </source>
</reference>
<evidence type="ECO:0000256" key="2">
    <source>
        <dbReference type="ARBA" id="ARBA00022729"/>
    </source>
</evidence>
<dbReference type="SUPFAM" id="SSF57196">
    <property type="entry name" value="EGF/Laminin"/>
    <property type="match status" value="1"/>
</dbReference>
<feature type="region of interest" description="Disordered" evidence="6">
    <location>
        <begin position="614"/>
        <end position="641"/>
    </location>
</feature>
<dbReference type="InterPro" id="IPR001881">
    <property type="entry name" value="EGF-like_Ca-bd_dom"/>
</dbReference>
<evidence type="ECO:0000256" key="6">
    <source>
        <dbReference type="SAM" id="MobiDB-lite"/>
    </source>
</evidence>
<feature type="region of interest" description="Disordered" evidence="6">
    <location>
        <begin position="899"/>
        <end position="943"/>
    </location>
</feature>
<dbReference type="PROSITE" id="PS01187">
    <property type="entry name" value="EGF_CA"/>
    <property type="match status" value="1"/>
</dbReference>
<dbReference type="SUPFAM" id="SSF49854">
    <property type="entry name" value="Spermadhesin, CUB domain"/>
    <property type="match status" value="2"/>
</dbReference>
<keyword evidence="2" id="KW-0732">Signal</keyword>
<proteinExistence type="predicted"/>
<evidence type="ECO:0000259" key="8">
    <source>
        <dbReference type="PROSITE" id="PS50026"/>
    </source>
</evidence>
<dbReference type="InterPro" id="IPR000152">
    <property type="entry name" value="EGF-type_Asp/Asn_hydroxyl_site"/>
</dbReference>
<keyword evidence="7" id="KW-1133">Transmembrane helix</keyword>
<keyword evidence="3" id="KW-0677">Repeat</keyword>